<evidence type="ECO:0000313" key="6">
    <source>
        <dbReference type="Proteomes" id="UP001157017"/>
    </source>
</evidence>
<dbReference type="CDD" id="cd18877">
    <property type="entry name" value="NUDIX_Hydrolase"/>
    <property type="match status" value="1"/>
</dbReference>
<dbReference type="InterPro" id="IPR000086">
    <property type="entry name" value="NUDIX_hydrolase_dom"/>
</dbReference>
<dbReference type="InterPro" id="IPR006336">
    <property type="entry name" value="GCS2"/>
</dbReference>
<feature type="compositionally biased region" description="Low complexity" evidence="3">
    <location>
        <begin position="141"/>
        <end position="161"/>
    </location>
</feature>
<feature type="region of interest" description="Disordered" evidence="3">
    <location>
        <begin position="141"/>
        <end position="205"/>
    </location>
</feature>
<evidence type="ECO:0000256" key="2">
    <source>
        <dbReference type="ARBA" id="ARBA00048819"/>
    </source>
</evidence>
<dbReference type="SUPFAM" id="SSF55811">
    <property type="entry name" value="Nudix"/>
    <property type="match status" value="1"/>
</dbReference>
<dbReference type="PANTHER" id="PTHR36510">
    <property type="entry name" value="GLUTAMATE--CYSTEINE LIGASE 2-RELATED"/>
    <property type="match status" value="1"/>
</dbReference>
<evidence type="ECO:0000259" key="4">
    <source>
        <dbReference type="PROSITE" id="PS51462"/>
    </source>
</evidence>
<dbReference type="InterPro" id="IPR015797">
    <property type="entry name" value="NUDIX_hydrolase-like_dom_sf"/>
</dbReference>
<keyword evidence="1" id="KW-0378">Hydrolase</keyword>
<sequence length="369" mass="37820">MRVADALPSLDDLATFVALVRGLAASVAVDAAAAGGTRAVPGQGTPLHALRAAGWRAARHGLEDRLVDPRTGRLAGPDDVLHGLLDRARPGLEACGDLETAQAGVARWLRDGNGAMRQRAAFARAGWPGVVDVVRVRPDAAPDGLAPARSTASAGTSDGAAQRAVDGHRITEAGAPEAPRVPPTDAPGSSDAAREDRAAGRAGDGNGWVDCACGHRHWGLHGAAGLLVARPADGEPEVLLRLRAVWTHQGGTWGLPGGARDSIETTGQAARREASEEVGLDPRGLTDLGSVVVDHGSWSYTTVLVAAPAGTSATPTSPETDAAVWTPLSEVAARPLHPGLAETWPGLRARLEAADLRAPAGGVDSDRSR</sequence>
<dbReference type="Gene3D" id="3.90.79.10">
    <property type="entry name" value="Nucleoside Triphosphate Pyrophosphohydrolase"/>
    <property type="match status" value="1"/>
</dbReference>
<accession>A0ABQ6JPA2</accession>
<dbReference type="InterPro" id="IPR050141">
    <property type="entry name" value="GCL_type2/YbdK_subfam"/>
</dbReference>
<dbReference type="PANTHER" id="PTHR36510:SF1">
    <property type="entry name" value="GLUTAMATE--CYSTEINE LIGASE 2-RELATED"/>
    <property type="match status" value="1"/>
</dbReference>
<protein>
    <recommendedName>
        <fullName evidence="4">Nudix hydrolase domain-containing protein</fullName>
    </recommendedName>
</protein>
<feature type="domain" description="Nudix hydrolase" evidence="4">
    <location>
        <begin position="219"/>
        <end position="348"/>
    </location>
</feature>
<name>A0ABQ6JPA2_9ACTN</name>
<dbReference type="EMBL" id="BSUZ01000001">
    <property type="protein sequence ID" value="GMA89208.1"/>
    <property type="molecule type" value="Genomic_DNA"/>
</dbReference>
<gene>
    <name evidence="5" type="ORF">GCM10025868_44580</name>
</gene>
<reference evidence="6" key="1">
    <citation type="journal article" date="2019" name="Int. J. Syst. Evol. Microbiol.">
        <title>The Global Catalogue of Microorganisms (GCM) 10K type strain sequencing project: providing services to taxonomists for standard genome sequencing and annotation.</title>
        <authorList>
            <consortium name="The Broad Institute Genomics Platform"/>
            <consortium name="The Broad Institute Genome Sequencing Center for Infectious Disease"/>
            <person name="Wu L."/>
            <person name="Ma J."/>
        </authorList>
    </citation>
    <scope>NUCLEOTIDE SEQUENCE [LARGE SCALE GENOMIC DNA]</scope>
    <source>
        <strain evidence="6">NBRC 108730</strain>
    </source>
</reference>
<dbReference type="PROSITE" id="PS00893">
    <property type="entry name" value="NUDIX_BOX"/>
    <property type="match status" value="1"/>
</dbReference>
<dbReference type="Gene3D" id="3.30.590.20">
    <property type="match status" value="1"/>
</dbReference>
<organism evidence="5 6">
    <name type="scientific">Angustibacter aerolatus</name>
    <dbReference type="NCBI Taxonomy" id="1162965"/>
    <lineage>
        <taxon>Bacteria</taxon>
        <taxon>Bacillati</taxon>
        <taxon>Actinomycetota</taxon>
        <taxon>Actinomycetes</taxon>
        <taxon>Kineosporiales</taxon>
        <taxon>Kineosporiaceae</taxon>
    </lineage>
</organism>
<comment type="caution">
    <text evidence="5">The sequence shown here is derived from an EMBL/GenBank/DDBJ whole genome shotgun (WGS) entry which is preliminary data.</text>
</comment>
<evidence type="ECO:0000313" key="5">
    <source>
        <dbReference type="EMBL" id="GMA89208.1"/>
    </source>
</evidence>
<comment type="catalytic activity">
    <reaction evidence="2">
        <text>L-cysteine + L-glutamate + ATP = gamma-L-glutamyl-L-cysteine + ADP + phosphate + H(+)</text>
        <dbReference type="Rhea" id="RHEA:13285"/>
        <dbReference type="ChEBI" id="CHEBI:15378"/>
        <dbReference type="ChEBI" id="CHEBI:29985"/>
        <dbReference type="ChEBI" id="CHEBI:30616"/>
        <dbReference type="ChEBI" id="CHEBI:35235"/>
        <dbReference type="ChEBI" id="CHEBI:43474"/>
        <dbReference type="ChEBI" id="CHEBI:58173"/>
        <dbReference type="ChEBI" id="CHEBI:456216"/>
        <dbReference type="EC" id="6.3.2.2"/>
    </reaction>
</comment>
<dbReference type="Pfam" id="PF00293">
    <property type="entry name" value="NUDIX"/>
    <property type="match status" value="1"/>
</dbReference>
<dbReference type="InterPro" id="IPR014746">
    <property type="entry name" value="Gln_synth/guanido_kin_cat_dom"/>
</dbReference>
<evidence type="ECO:0000256" key="1">
    <source>
        <dbReference type="ARBA" id="ARBA00022801"/>
    </source>
</evidence>
<evidence type="ECO:0000256" key="3">
    <source>
        <dbReference type="SAM" id="MobiDB-lite"/>
    </source>
</evidence>
<proteinExistence type="predicted"/>
<dbReference type="Pfam" id="PF04107">
    <property type="entry name" value="GCS2"/>
    <property type="match status" value="1"/>
</dbReference>
<dbReference type="Proteomes" id="UP001157017">
    <property type="component" value="Unassembled WGS sequence"/>
</dbReference>
<dbReference type="InterPro" id="IPR020084">
    <property type="entry name" value="NUDIX_hydrolase_CS"/>
</dbReference>
<keyword evidence="6" id="KW-1185">Reference proteome</keyword>
<dbReference type="SUPFAM" id="SSF55931">
    <property type="entry name" value="Glutamine synthetase/guanido kinase"/>
    <property type="match status" value="1"/>
</dbReference>
<dbReference type="PROSITE" id="PS51462">
    <property type="entry name" value="NUDIX"/>
    <property type="match status" value="1"/>
</dbReference>